<dbReference type="InterPro" id="IPR025269">
    <property type="entry name" value="SAM-like_dom"/>
</dbReference>
<evidence type="ECO:0000256" key="1">
    <source>
        <dbReference type="ARBA" id="ARBA00023125"/>
    </source>
</evidence>
<dbReference type="AlphaFoldDB" id="A0A2W2AF57"/>
<feature type="domain" description="Phage integrase SAM-like" evidence="2">
    <location>
        <begin position="113"/>
        <end position="203"/>
    </location>
</feature>
<evidence type="ECO:0000313" key="4">
    <source>
        <dbReference type="Proteomes" id="UP000248745"/>
    </source>
</evidence>
<dbReference type="Gene3D" id="1.10.150.130">
    <property type="match status" value="1"/>
</dbReference>
<reference evidence="3 4" key="1">
    <citation type="submission" date="2018-06" db="EMBL/GenBank/DDBJ databases">
        <title>Mucibacter soli gen. nov., sp. nov., a new member of the family Chitinophagaceae producing mucin.</title>
        <authorList>
            <person name="Kim M.-K."/>
            <person name="Park S."/>
            <person name="Kim T.-S."/>
            <person name="Joung Y."/>
            <person name="Han J.-H."/>
            <person name="Kim S.B."/>
        </authorList>
    </citation>
    <scope>NUCLEOTIDE SEQUENCE [LARGE SCALE GENOMIC DNA]</scope>
    <source>
        <strain evidence="3 4">R1-15</strain>
    </source>
</reference>
<evidence type="ECO:0000259" key="2">
    <source>
        <dbReference type="Pfam" id="PF13102"/>
    </source>
</evidence>
<organism evidence="3 4">
    <name type="scientific">Taibaiella soli</name>
    <dbReference type="NCBI Taxonomy" id="1649169"/>
    <lineage>
        <taxon>Bacteria</taxon>
        <taxon>Pseudomonadati</taxon>
        <taxon>Bacteroidota</taxon>
        <taxon>Chitinophagia</taxon>
        <taxon>Chitinophagales</taxon>
        <taxon>Chitinophagaceae</taxon>
        <taxon>Taibaiella</taxon>
    </lineage>
</organism>
<dbReference type="InterPro" id="IPR010998">
    <property type="entry name" value="Integrase_recombinase_N"/>
</dbReference>
<dbReference type="Proteomes" id="UP000248745">
    <property type="component" value="Unassembled WGS sequence"/>
</dbReference>
<comment type="caution">
    <text evidence="3">The sequence shown here is derived from an EMBL/GenBank/DDBJ whole genome shotgun (WGS) entry which is preliminary data.</text>
</comment>
<dbReference type="InterPro" id="IPR011010">
    <property type="entry name" value="DNA_brk_join_enz"/>
</dbReference>
<sequence length="265" mass="31471">MNVSFYLLTPNAKTQSQLYVSISNKSSRLRFAAGEEFLIKYCNSREKKGDKTLVKRNTPFTLEYNSILNSISDNLRLLAMQLQREQGEYSLQDVRNIYWTRIGWIDDKNQVTFANAFEQYKEASRIHWSVEFYKIQCAMENHLTEFKKARNESVEFQNFNKDLWESIISYFVLDLKTANSTTNKYLKSLKRFLKYSAKKGYFNGRDLDDWKYLKEHEVFKIALKEHEVEKLINLDLSASKRLEKVRDLFLLEILLGKGFQTFTKY</sequence>
<keyword evidence="4" id="KW-1185">Reference proteome</keyword>
<dbReference type="SUPFAM" id="SSF56349">
    <property type="entry name" value="DNA breaking-rejoining enzymes"/>
    <property type="match status" value="1"/>
</dbReference>
<dbReference type="RefSeq" id="WP_110998028.1">
    <property type="nucleotide sequence ID" value="NZ_QKTW01000009.1"/>
</dbReference>
<dbReference type="GO" id="GO:0003677">
    <property type="term" value="F:DNA binding"/>
    <property type="evidence" value="ECO:0007669"/>
    <property type="project" value="UniProtKB-KW"/>
</dbReference>
<protein>
    <recommendedName>
        <fullName evidence="2">Phage integrase SAM-like domain-containing protein</fullName>
    </recommendedName>
</protein>
<keyword evidence="1" id="KW-0238">DNA-binding</keyword>
<evidence type="ECO:0000313" key="3">
    <source>
        <dbReference type="EMBL" id="PZF73931.1"/>
    </source>
</evidence>
<dbReference type="Pfam" id="PF13102">
    <property type="entry name" value="Phage_int_SAM_5"/>
    <property type="match status" value="1"/>
</dbReference>
<name>A0A2W2AF57_9BACT</name>
<accession>A0A2W2AF57</accession>
<proteinExistence type="predicted"/>
<gene>
    <name evidence="3" type="ORF">DN068_06215</name>
</gene>
<dbReference type="OrthoDB" id="1493636at2"/>
<dbReference type="EMBL" id="QKTW01000009">
    <property type="protein sequence ID" value="PZF73931.1"/>
    <property type="molecule type" value="Genomic_DNA"/>
</dbReference>